<dbReference type="InterPro" id="IPR001763">
    <property type="entry name" value="Rhodanese-like_dom"/>
</dbReference>
<dbReference type="RefSeq" id="WP_109349772.1">
    <property type="nucleotide sequence ID" value="NZ_BJUE01000013.1"/>
</dbReference>
<sequence>MGKVFIQAKDIQDGNAIWIDARFDLADATKGATLFAGGHLKNAIHWDLEKDLSDMTLEKSGRHPMPSKEQLTELFQKSGLNHDETIYVYDQGGAPFATRAYWLLKYAGFDDVKIVQDGYIALVEAGFEVTSETATPAQTSPKLNWQDQLYVDRFYVKEVTEGKHNKVLVDARSHPRYLGEMEPLDPIAGHIPTARNFDWEQLKEGNQIVLNEEITKVVSKDENVIVYCGSGVSATPLFAVLDELGYENIQLYTGSYSDWVAHYEIATGEE</sequence>
<evidence type="ECO:0000313" key="6">
    <source>
        <dbReference type="Proteomes" id="UP000254330"/>
    </source>
</evidence>
<dbReference type="SMART" id="SM00450">
    <property type="entry name" value="RHOD"/>
    <property type="match status" value="2"/>
</dbReference>
<name>A0A8B4Q9K5_9BACL</name>
<comment type="caution">
    <text evidence="4">The sequence shown here is derived from an EMBL/GenBank/DDBJ whole genome shotgun (WGS) entry which is preliminary data.</text>
</comment>
<dbReference type="CDD" id="cd01449">
    <property type="entry name" value="TST_Repeat_2"/>
    <property type="match status" value="1"/>
</dbReference>
<dbReference type="PANTHER" id="PTHR11364:SF27">
    <property type="entry name" value="SULFURTRANSFERASE"/>
    <property type="match status" value="1"/>
</dbReference>
<dbReference type="EMBL" id="SNZG01000020">
    <property type="protein sequence ID" value="TDR37429.1"/>
    <property type="molecule type" value="Genomic_DNA"/>
</dbReference>
<evidence type="ECO:0000259" key="3">
    <source>
        <dbReference type="PROSITE" id="PS50206"/>
    </source>
</evidence>
<dbReference type="AlphaFoldDB" id="A0A8B4Q9K5"/>
<dbReference type="Gene3D" id="3.40.250.10">
    <property type="entry name" value="Rhodanese-like domain"/>
    <property type="match status" value="2"/>
</dbReference>
<keyword evidence="1 4" id="KW-0808">Transferase</keyword>
<dbReference type="EC" id="2.8.1.2" evidence="4"/>
<dbReference type="GO" id="GO:0016784">
    <property type="term" value="F:3-mercaptopyruvate sulfurtransferase activity"/>
    <property type="evidence" value="ECO:0007669"/>
    <property type="project" value="UniProtKB-EC"/>
</dbReference>
<dbReference type="InterPro" id="IPR045078">
    <property type="entry name" value="TST/MPST-like"/>
</dbReference>
<evidence type="ECO:0000313" key="4">
    <source>
        <dbReference type="EMBL" id="STX09397.1"/>
    </source>
</evidence>
<dbReference type="InterPro" id="IPR036873">
    <property type="entry name" value="Rhodanese-like_dom_sf"/>
</dbReference>
<gene>
    <name evidence="4" type="primary">sseA</name>
    <name evidence="5" type="ORF">DFR61_12024</name>
    <name evidence="4" type="ORF">NCTC10597_01072</name>
</gene>
<proteinExistence type="predicted"/>
<evidence type="ECO:0000313" key="7">
    <source>
        <dbReference type="Proteomes" id="UP000294641"/>
    </source>
</evidence>
<dbReference type="GO" id="GO:0004792">
    <property type="term" value="F:thiosulfate-cyanide sulfurtransferase activity"/>
    <property type="evidence" value="ECO:0007669"/>
    <property type="project" value="TreeGrafter"/>
</dbReference>
<keyword evidence="4" id="KW-0670">Pyruvate</keyword>
<reference evidence="5 7" key="2">
    <citation type="submission" date="2019-03" db="EMBL/GenBank/DDBJ databases">
        <title>Genomic Encyclopedia of Type Strains, Phase IV (KMG-IV): sequencing the most valuable type-strain genomes for metagenomic binning, comparative biology and taxonomic classification.</title>
        <authorList>
            <person name="Goeker M."/>
        </authorList>
    </citation>
    <scope>NUCLEOTIDE SEQUENCE [LARGE SCALE GENOMIC DNA]</scope>
    <source>
        <strain evidence="5 7">DSM 20580</strain>
    </source>
</reference>
<reference evidence="4 6" key="1">
    <citation type="submission" date="2018-06" db="EMBL/GenBank/DDBJ databases">
        <authorList>
            <consortium name="Pathogen Informatics"/>
            <person name="Doyle S."/>
        </authorList>
    </citation>
    <scope>NUCLEOTIDE SEQUENCE [LARGE SCALE GENOMIC DNA]</scope>
    <source>
        <strain evidence="4 6">NCTC10597</strain>
    </source>
</reference>
<evidence type="ECO:0000313" key="5">
    <source>
        <dbReference type="EMBL" id="TDR37429.1"/>
    </source>
</evidence>
<organism evidence="4 6">
    <name type="scientific">Kurthia zopfii</name>
    <dbReference type="NCBI Taxonomy" id="1650"/>
    <lineage>
        <taxon>Bacteria</taxon>
        <taxon>Bacillati</taxon>
        <taxon>Bacillota</taxon>
        <taxon>Bacilli</taxon>
        <taxon>Bacillales</taxon>
        <taxon>Caryophanaceae</taxon>
        <taxon>Kurthia</taxon>
    </lineage>
</organism>
<dbReference type="OrthoDB" id="9770030at2"/>
<dbReference type="EMBL" id="UGNP01000001">
    <property type="protein sequence ID" value="STX09397.1"/>
    <property type="molecule type" value="Genomic_DNA"/>
</dbReference>
<evidence type="ECO:0000256" key="1">
    <source>
        <dbReference type="ARBA" id="ARBA00022679"/>
    </source>
</evidence>
<dbReference type="PROSITE" id="PS50206">
    <property type="entry name" value="RHODANESE_3"/>
    <property type="match status" value="2"/>
</dbReference>
<keyword evidence="7" id="KW-1185">Reference proteome</keyword>
<dbReference type="PANTHER" id="PTHR11364">
    <property type="entry name" value="THIOSULFATE SULFERTANSFERASE"/>
    <property type="match status" value="1"/>
</dbReference>
<dbReference type="SUPFAM" id="SSF52821">
    <property type="entry name" value="Rhodanese/Cell cycle control phosphatase"/>
    <property type="match status" value="2"/>
</dbReference>
<dbReference type="Proteomes" id="UP000254330">
    <property type="component" value="Unassembled WGS sequence"/>
</dbReference>
<accession>A0A8B4Q9K5</accession>
<keyword evidence="2" id="KW-0677">Repeat</keyword>
<dbReference type="CDD" id="cd01448">
    <property type="entry name" value="TST_Repeat_1"/>
    <property type="match status" value="1"/>
</dbReference>
<dbReference type="Proteomes" id="UP000294641">
    <property type="component" value="Unassembled WGS sequence"/>
</dbReference>
<evidence type="ECO:0000256" key="2">
    <source>
        <dbReference type="ARBA" id="ARBA00022737"/>
    </source>
</evidence>
<feature type="domain" description="Rhodanese" evidence="3">
    <location>
        <begin position="162"/>
        <end position="268"/>
    </location>
</feature>
<protein>
    <submittedName>
        <fullName evidence="4 5">3-mercaptopyruvate sulfurtransferase</fullName>
        <ecNumber evidence="4">2.8.1.2</ecNumber>
    </submittedName>
</protein>
<dbReference type="Pfam" id="PF00581">
    <property type="entry name" value="Rhodanese"/>
    <property type="match status" value="2"/>
</dbReference>
<feature type="domain" description="Rhodanese" evidence="3">
    <location>
        <begin position="12"/>
        <end position="131"/>
    </location>
</feature>